<keyword evidence="1 2" id="KW-0812">Transmembrane</keyword>
<name>A0ABQ8P699_9CRYT</name>
<feature type="transmembrane region" description="Helical" evidence="1">
    <location>
        <begin position="426"/>
        <end position="448"/>
    </location>
</feature>
<feature type="transmembrane region" description="Helical" evidence="1">
    <location>
        <begin position="468"/>
        <end position="495"/>
    </location>
</feature>
<dbReference type="Proteomes" id="UP001071777">
    <property type="component" value="Unassembled WGS sequence"/>
</dbReference>
<feature type="transmembrane region" description="Helical" evidence="1">
    <location>
        <begin position="377"/>
        <end position="397"/>
    </location>
</feature>
<feature type="transmembrane region" description="Helical" evidence="1">
    <location>
        <begin position="53"/>
        <end position="75"/>
    </location>
</feature>
<feature type="transmembrane region" description="Helical" evidence="1">
    <location>
        <begin position="204"/>
        <end position="222"/>
    </location>
</feature>
<evidence type="ECO:0000313" key="3">
    <source>
        <dbReference type="Proteomes" id="UP001071777"/>
    </source>
</evidence>
<dbReference type="EMBL" id="JAPCXB010000082">
    <property type="protein sequence ID" value="KAJ1609405.1"/>
    <property type="molecule type" value="Genomic_DNA"/>
</dbReference>
<keyword evidence="3" id="KW-1185">Reference proteome</keyword>
<evidence type="ECO:0000256" key="1">
    <source>
        <dbReference type="SAM" id="Phobius"/>
    </source>
</evidence>
<accession>A0ABQ8P699</accession>
<feature type="transmembrane region" description="Helical" evidence="1">
    <location>
        <begin position="310"/>
        <end position="332"/>
    </location>
</feature>
<sequence>MSNKISSRVEGGHCYFTDWLRSVACILVLTVHGMVVVQRIFSLNDADRDMSDNYLLVLLHHGMPVFFYASGRAAFYSTKKSGRGGILNFLYKKTLRLIVPSVVGYFTVVAAAAYFGSEWRPCAPARPYASLFDFYSRFIAEFKCSGLEWLWTLPMIFIISVLNRPFTLYLRNVRDKHSLFMPGVGKKESGYEAMKSFVMINSDMFMSISFLMTLMFLLHILLSFSVRGILIPVVLSYFTVPILTSLVSKTASHQRNDSLITSFLAYLPLYISSAYIGLRLDDSVNSTFSADFDPSNVLVYGLRLAGDDRALRLCISLLFYNMYYLAGFLDLLFQVDQEAERNIYLNNFAPFKIVILISLNALSFPGNKSLVSYIWAYPYYTGGITTCIFVIGTWVWLELFRVAGTQLFNSVKISESIQRHFSNSGIVIYITHSVWLEMVTRYFLLYVISPESSPYSLYDGKSIRVLGFVFPGFGMLSSWLILNASGLALSILAYISIVNFRVPRLFFGLSK</sequence>
<feature type="transmembrane region" description="Helical" evidence="1">
    <location>
        <begin position="20"/>
        <end position="41"/>
    </location>
</feature>
<evidence type="ECO:0000313" key="2">
    <source>
        <dbReference type="EMBL" id="KAJ1609405.1"/>
    </source>
</evidence>
<comment type="caution">
    <text evidence="2">The sequence shown here is derived from an EMBL/GenBank/DDBJ whole genome shotgun (WGS) entry which is preliminary data.</text>
</comment>
<protein>
    <submittedName>
        <fullName evidence="2">Transmembrane domain-containing protein</fullName>
    </submittedName>
</protein>
<feature type="transmembrane region" description="Helical" evidence="1">
    <location>
        <begin position="228"/>
        <end position="247"/>
    </location>
</feature>
<feature type="transmembrane region" description="Helical" evidence="1">
    <location>
        <begin position="259"/>
        <end position="278"/>
    </location>
</feature>
<feature type="transmembrane region" description="Helical" evidence="1">
    <location>
        <begin position="149"/>
        <end position="170"/>
    </location>
</feature>
<gene>
    <name evidence="2" type="ORF">OJ252_2237</name>
</gene>
<feature type="transmembrane region" description="Helical" evidence="1">
    <location>
        <begin position="95"/>
        <end position="115"/>
    </location>
</feature>
<keyword evidence="1" id="KW-0472">Membrane</keyword>
<reference evidence="2" key="1">
    <citation type="submission" date="2022-10" db="EMBL/GenBank/DDBJ databases">
        <title>Adaptive evolution leads to modifications in subtelomeric GC content in a zoonotic Cryptosporidium species.</title>
        <authorList>
            <person name="Li J."/>
            <person name="Feng Y."/>
            <person name="Xiao L."/>
        </authorList>
    </citation>
    <scope>NUCLEOTIDE SEQUENCE</scope>
    <source>
        <strain evidence="2">25894</strain>
    </source>
</reference>
<feature type="transmembrane region" description="Helical" evidence="1">
    <location>
        <begin position="344"/>
        <end position="365"/>
    </location>
</feature>
<proteinExistence type="predicted"/>
<organism evidence="2 3">
    <name type="scientific">Cryptosporidium canis</name>
    <dbReference type="NCBI Taxonomy" id="195482"/>
    <lineage>
        <taxon>Eukaryota</taxon>
        <taxon>Sar</taxon>
        <taxon>Alveolata</taxon>
        <taxon>Apicomplexa</taxon>
        <taxon>Conoidasida</taxon>
        <taxon>Coccidia</taxon>
        <taxon>Eucoccidiorida</taxon>
        <taxon>Eimeriorina</taxon>
        <taxon>Cryptosporidiidae</taxon>
        <taxon>Cryptosporidium</taxon>
    </lineage>
</organism>
<keyword evidence="1" id="KW-1133">Transmembrane helix</keyword>